<dbReference type="EMBL" id="HACM01009282">
    <property type="protein sequence ID" value="CRZ09724.1"/>
    <property type="molecule type" value="Transcribed_RNA"/>
</dbReference>
<dbReference type="SMART" id="SM00753">
    <property type="entry name" value="PAM"/>
    <property type="match status" value="1"/>
</dbReference>
<evidence type="ECO:0000313" key="2">
    <source>
        <dbReference type="EMBL" id="CRZ09724.1"/>
    </source>
</evidence>
<protein>
    <recommendedName>
        <fullName evidence="1">PCI domain-containing protein</fullName>
    </recommendedName>
</protein>
<organism evidence="2">
    <name type="scientific">Spongospora subterranea</name>
    <dbReference type="NCBI Taxonomy" id="70186"/>
    <lineage>
        <taxon>Eukaryota</taxon>
        <taxon>Sar</taxon>
        <taxon>Rhizaria</taxon>
        <taxon>Endomyxa</taxon>
        <taxon>Phytomyxea</taxon>
        <taxon>Plasmodiophorida</taxon>
        <taxon>Plasmodiophoridae</taxon>
        <taxon>Spongospora</taxon>
    </lineage>
</organism>
<dbReference type="AlphaFoldDB" id="A0A0H5RLX0"/>
<dbReference type="Pfam" id="PF01399">
    <property type="entry name" value="PCI"/>
    <property type="match status" value="1"/>
</dbReference>
<proteinExistence type="predicted"/>
<dbReference type="Gene3D" id="1.25.40.570">
    <property type="match status" value="1"/>
</dbReference>
<sequence length="442" mass="50149">GDFEDGGEEVGDHSETQDVFVRIDNLFYEAEDSRRKNPAEALNQFEKCLEIEKQAGPAFIKRFKALDHIVSLNLVLGRHEEMMTRLSELIAIFSDSQVTSNDRTNAVNSILNAVSETGNVDLVSDVYALVLTALKRLGNQERLYFTIALKLCRSFVENGRLERAEEVLNELHALCQLPDGTDDRAKGSELLEIYAVKVQLVEAQQDTVKLKELFTKTKGLSADIRDPRSMSLIQECWGKSYASDGHWESAYTEFWDAFLQFQQIGHPRAKNCLKYVVLANMLSSKQLNPFDATEAKAYQRDPEIVALMDLRSAYDQNDVQAFQSVLAASYSLVVSDPFMEKNLGPLLREMRGKSLLHMIIPYRRLHLWKLAERLQISEEEVEELAVDLILNGQFCGKIDQINRILNLTEPPTEMRYEAMNSWLLKLDRVCDKLGQTCGVGGL</sequence>
<dbReference type="SMART" id="SM00088">
    <property type="entry name" value="PINT"/>
    <property type="match status" value="1"/>
</dbReference>
<reference evidence="2" key="1">
    <citation type="submission" date="2015-04" db="EMBL/GenBank/DDBJ databases">
        <title>The genome sequence of the plant pathogenic Rhizarian Plasmodiophora brassicae reveals insights in its biotrophic life cycle and the origin of chitin synthesis.</title>
        <authorList>
            <person name="Schwelm A."/>
            <person name="Fogelqvist J."/>
            <person name="Knaust A."/>
            <person name="Julke S."/>
            <person name="Lilja T."/>
            <person name="Dhandapani V."/>
            <person name="Bonilla-Rosso G."/>
            <person name="Karlsson M."/>
            <person name="Shevchenko A."/>
            <person name="Choi S.R."/>
            <person name="Kim H.G."/>
            <person name="Park J.Y."/>
            <person name="Lim Y.P."/>
            <person name="Ludwig-Muller J."/>
            <person name="Dixelius C."/>
        </authorList>
    </citation>
    <scope>NUCLEOTIDE SEQUENCE</scope>
    <source>
        <tissue evidence="2">Potato root galls</tissue>
    </source>
</reference>
<feature type="non-terminal residue" evidence="2">
    <location>
        <position position="1"/>
    </location>
</feature>
<dbReference type="PROSITE" id="PS50250">
    <property type="entry name" value="PCI"/>
    <property type="match status" value="1"/>
</dbReference>
<dbReference type="SUPFAM" id="SSF46785">
    <property type="entry name" value="Winged helix' DNA-binding domain"/>
    <property type="match status" value="1"/>
</dbReference>
<feature type="domain" description="PCI" evidence="1">
    <location>
        <begin position="250"/>
        <end position="412"/>
    </location>
</feature>
<evidence type="ECO:0000259" key="1">
    <source>
        <dbReference type="PROSITE" id="PS50250"/>
    </source>
</evidence>
<dbReference type="PANTHER" id="PTHR10678">
    <property type="entry name" value="26S PROTEASOME NON-ATPASE REGULATORY SUBUNIT 11/COP9 SIGNALOSOME COMPLEX SUBUNIT 2"/>
    <property type="match status" value="1"/>
</dbReference>
<dbReference type="InterPro" id="IPR000717">
    <property type="entry name" value="PCI_dom"/>
</dbReference>
<name>A0A0H5RLX0_9EUKA</name>
<dbReference type="InterPro" id="IPR036390">
    <property type="entry name" value="WH_DNA-bd_sf"/>
</dbReference>
<dbReference type="InterPro" id="IPR050871">
    <property type="entry name" value="26S_Proteasome/COP9_Components"/>
</dbReference>
<accession>A0A0H5RLX0</accession>